<evidence type="ECO:0000313" key="2">
    <source>
        <dbReference type="EMBL" id="OGY16508.1"/>
    </source>
</evidence>
<proteinExistence type="predicted"/>
<reference evidence="2 3" key="1">
    <citation type="journal article" date="2016" name="Nat. Commun.">
        <title>Thousands of microbial genomes shed light on interconnected biogeochemical processes in an aquifer system.</title>
        <authorList>
            <person name="Anantharaman K."/>
            <person name="Brown C.T."/>
            <person name="Hug L.A."/>
            <person name="Sharon I."/>
            <person name="Castelle C.J."/>
            <person name="Probst A.J."/>
            <person name="Thomas B.C."/>
            <person name="Singh A."/>
            <person name="Wilkins M.J."/>
            <person name="Karaoz U."/>
            <person name="Brodie E.L."/>
            <person name="Williams K.H."/>
            <person name="Hubbard S.S."/>
            <person name="Banfield J.F."/>
        </authorList>
    </citation>
    <scope>NUCLEOTIDE SEQUENCE [LARGE SCALE GENOMIC DNA]</scope>
</reference>
<dbReference type="InterPro" id="IPR001584">
    <property type="entry name" value="Integrase_cat-core"/>
</dbReference>
<evidence type="ECO:0000313" key="3">
    <source>
        <dbReference type="Proteomes" id="UP000179069"/>
    </source>
</evidence>
<evidence type="ECO:0000259" key="1">
    <source>
        <dbReference type="PROSITE" id="PS50994"/>
    </source>
</evidence>
<sequence>MIFTAIEDKTKLGYAKVYPSHSSRNAKDFLNRLLYLADCQIHVMHSDNGSEFAGEFEQACRLLGIAQVYNRVRQPKDNPALERFNRTLQEEWLELSEIGLDDIPEANQDLTEWLIEYNFRRPHQSLDYQTPIAYAHQHYFEKVLPMYPARTSFCGW</sequence>
<dbReference type="GO" id="GO:0003676">
    <property type="term" value="F:nucleic acid binding"/>
    <property type="evidence" value="ECO:0007669"/>
    <property type="project" value="InterPro"/>
</dbReference>
<protein>
    <recommendedName>
        <fullName evidence="1">Integrase catalytic domain-containing protein</fullName>
    </recommendedName>
</protein>
<feature type="domain" description="Integrase catalytic" evidence="1">
    <location>
        <begin position="1"/>
        <end position="139"/>
    </location>
</feature>
<name>A0A1G1VMA3_9BACT</name>
<dbReference type="GO" id="GO:0015074">
    <property type="term" value="P:DNA integration"/>
    <property type="evidence" value="ECO:0007669"/>
    <property type="project" value="InterPro"/>
</dbReference>
<dbReference type="SUPFAM" id="SSF53098">
    <property type="entry name" value="Ribonuclease H-like"/>
    <property type="match status" value="1"/>
</dbReference>
<dbReference type="AlphaFoldDB" id="A0A1G1VMA3"/>
<organism evidence="2 3">
    <name type="scientific">Candidatus Chisholmbacteria bacterium RIFCSPHIGHO2_01_FULL_49_18</name>
    <dbReference type="NCBI Taxonomy" id="1797590"/>
    <lineage>
        <taxon>Bacteria</taxon>
        <taxon>Candidatus Chisholmiibacteriota</taxon>
    </lineage>
</organism>
<gene>
    <name evidence="2" type="ORF">A2785_02850</name>
</gene>
<dbReference type="InterPro" id="IPR036397">
    <property type="entry name" value="RNaseH_sf"/>
</dbReference>
<dbReference type="Gene3D" id="3.30.420.10">
    <property type="entry name" value="Ribonuclease H-like superfamily/Ribonuclease H"/>
    <property type="match status" value="1"/>
</dbReference>
<dbReference type="Proteomes" id="UP000179069">
    <property type="component" value="Unassembled WGS sequence"/>
</dbReference>
<comment type="caution">
    <text evidence="2">The sequence shown here is derived from an EMBL/GenBank/DDBJ whole genome shotgun (WGS) entry which is preliminary data.</text>
</comment>
<dbReference type="PANTHER" id="PTHR47515">
    <property type="entry name" value="LOW CALCIUM RESPONSE LOCUS PROTEIN T"/>
    <property type="match status" value="1"/>
</dbReference>
<dbReference type="PROSITE" id="PS50994">
    <property type="entry name" value="INTEGRASE"/>
    <property type="match status" value="1"/>
</dbReference>
<dbReference type="PANTHER" id="PTHR47515:SF2">
    <property type="entry name" value="INTEGRASE CORE DOMAIN PROTEIN"/>
    <property type="match status" value="1"/>
</dbReference>
<dbReference type="InterPro" id="IPR012337">
    <property type="entry name" value="RNaseH-like_sf"/>
</dbReference>
<dbReference type="EMBL" id="MHCI01000014">
    <property type="protein sequence ID" value="OGY16508.1"/>
    <property type="molecule type" value="Genomic_DNA"/>
</dbReference>
<dbReference type="Pfam" id="PF13683">
    <property type="entry name" value="rve_3"/>
    <property type="match status" value="1"/>
</dbReference>
<accession>A0A1G1VMA3</accession>